<dbReference type="EMBL" id="LNYB01000080">
    <property type="protein sequence ID" value="KTC96743.1"/>
    <property type="molecule type" value="Genomic_DNA"/>
</dbReference>
<name>A0A0W0TMC5_9GAMM</name>
<evidence type="ECO:0000313" key="3">
    <source>
        <dbReference type="Proteomes" id="UP000054698"/>
    </source>
</evidence>
<evidence type="ECO:0000313" key="4">
    <source>
        <dbReference type="Proteomes" id="UP000251942"/>
    </source>
</evidence>
<dbReference type="PATRIC" id="fig|453.4.peg.1824"/>
<organism evidence="1 3">
    <name type="scientific">Legionella feeleii</name>
    <dbReference type="NCBI Taxonomy" id="453"/>
    <lineage>
        <taxon>Bacteria</taxon>
        <taxon>Pseudomonadati</taxon>
        <taxon>Pseudomonadota</taxon>
        <taxon>Gammaproteobacteria</taxon>
        <taxon>Legionellales</taxon>
        <taxon>Legionellaceae</taxon>
        <taxon>Legionella</taxon>
    </lineage>
</organism>
<proteinExistence type="predicted"/>
<dbReference type="AlphaFoldDB" id="A0A0W0TMC5"/>
<keyword evidence="3" id="KW-1185">Reference proteome</keyword>
<evidence type="ECO:0000313" key="2">
    <source>
        <dbReference type="EMBL" id="SPX60585.1"/>
    </source>
</evidence>
<reference evidence="1 3" key="1">
    <citation type="submission" date="2015-11" db="EMBL/GenBank/DDBJ databases">
        <title>Genomic analysis of 38 Legionella species identifies large and diverse effector repertoires.</title>
        <authorList>
            <person name="Burstein D."/>
            <person name="Amaro F."/>
            <person name="Zusman T."/>
            <person name="Lifshitz Z."/>
            <person name="Cohen O."/>
            <person name="Gilbert J.A."/>
            <person name="Pupko T."/>
            <person name="Shuman H.A."/>
            <person name="Segal G."/>
        </authorList>
    </citation>
    <scope>NUCLEOTIDE SEQUENCE [LARGE SCALE GENOMIC DNA]</scope>
    <source>
        <strain evidence="1 3">WO-44C</strain>
    </source>
</reference>
<sequence>MILHIKSSENSNQFKRNYYDLYSNGTLADVKNILSKTYYRGEALPNEIFIYREKQGRSWLIPPTK</sequence>
<dbReference type="EMBL" id="UASS01000011">
    <property type="protein sequence ID" value="SPX60585.1"/>
    <property type="molecule type" value="Genomic_DNA"/>
</dbReference>
<evidence type="ECO:0000313" key="1">
    <source>
        <dbReference type="EMBL" id="KTC96743.1"/>
    </source>
</evidence>
<reference evidence="2 4" key="2">
    <citation type="submission" date="2018-06" db="EMBL/GenBank/DDBJ databases">
        <authorList>
            <consortium name="Pathogen Informatics"/>
            <person name="Doyle S."/>
        </authorList>
    </citation>
    <scope>NUCLEOTIDE SEQUENCE [LARGE SCALE GENOMIC DNA]</scope>
    <source>
        <strain evidence="2 4">NCTC12022</strain>
    </source>
</reference>
<dbReference type="Proteomes" id="UP000054698">
    <property type="component" value="Unassembled WGS sequence"/>
</dbReference>
<protein>
    <submittedName>
        <fullName evidence="1">Uncharacterized protein</fullName>
    </submittedName>
</protein>
<gene>
    <name evidence="1" type="ORF">Lfee_1655</name>
    <name evidence="2" type="ORF">NCTC12022_01317</name>
</gene>
<dbReference type="Proteomes" id="UP000251942">
    <property type="component" value="Unassembled WGS sequence"/>
</dbReference>
<accession>A0A0W0TMC5</accession>